<keyword evidence="10" id="KW-1133">Transmembrane helix</keyword>
<dbReference type="OrthoDB" id="40902at2759"/>
<dbReference type="Pfam" id="PF03372">
    <property type="entry name" value="Exo_endo_phos"/>
    <property type="match status" value="1"/>
</dbReference>
<feature type="domain" description="Endonuclease/exonuclease/phosphatase" evidence="11">
    <location>
        <begin position="257"/>
        <end position="543"/>
    </location>
</feature>
<evidence type="ECO:0000313" key="12">
    <source>
        <dbReference type="Ensembl" id="ENSDLAP00005030565.2"/>
    </source>
</evidence>
<proteinExistence type="inferred from homology"/>
<dbReference type="PANTHER" id="PTHR16320:SF9">
    <property type="entry name" value="SPHINGOMYELIN PHOSPHODIESTERASE 5"/>
    <property type="match status" value="1"/>
</dbReference>
<organism evidence="12 13">
    <name type="scientific">Dicentrarchus labrax</name>
    <name type="common">European seabass</name>
    <name type="synonym">Morone labrax</name>
    <dbReference type="NCBI Taxonomy" id="13489"/>
    <lineage>
        <taxon>Eukaryota</taxon>
        <taxon>Metazoa</taxon>
        <taxon>Chordata</taxon>
        <taxon>Craniata</taxon>
        <taxon>Vertebrata</taxon>
        <taxon>Euteleostomi</taxon>
        <taxon>Actinopterygii</taxon>
        <taxon>Neopterygii</taxon>
        <taxon>Teleostei</taxon>
        <taxon>Neoteleostei</taxon>
        <taxon>Acanthomorphata</taxon>
        <taxon>Eupercaria</taxon>
        <taxon>Moronidae</taxon>
        <taxon>Dicentrarchus</taxon>
    </lineage>
</organism>
<evidence type="ECO:0000256" key="1">
    <source>
        <dbReference type="ARBA" id="ARBA00004760"/>
    </source>
</evidence>
<dbReference type="UniPathway" id="UPA00222"/>
<sequence>MALRASPFPNGFVAGIHAVGWAFILPCFWFLDRLIAVCKSTTQEKTKRLEQECYLHPLKVFFGSIIFFILFLATAPLALLGFLLWAPLQACRRPFCYHRETPSTPEKEIQRGFELEGKASFGFASANLCLLPDSLARFNNLGHTQHRAARIGKHIVHGVCRPHIRIFVDSPSSCGTLSPSNSILPTINSSNYGATDRQAQPPVGHHSDSTEGHVSVPKYNSHVVSVPCDDTEEPSSESTPPIFNSNQNSNQQGRTSQRSAPRALLSQGLRQQDNVPWEVSSLFPANLDILCLEEVFDKRAAQKLTQVLRPVFGHILYDVGVYACQPPCTCSSFKFFNSGLFLASRFPVLEAQYRCFPNSSGEDALAAKGLLSAKVLIGRNQKQKTVVGYFNCTHLHAPEGDGEIRCEQLNMVTKWIGDFQAANKHPDEDVVFDVLCGDFNFDNCSPDDTLEQNHCLFEEYRDPCRAGPGKEKPWVIGTLLEQPTMYEDHVNTPENLQRTLEREELRKQFISPPIPAEGCPLVYPETGQPWVGRRIDYILYRENSISKHCRTEIEEMTFITQLAGLTDHIPVGLRLNVIMDPDSAGE</sequence>
<dbReference type="InterPro" id="IPR036691">
    <property type="entry name" value="Endo/exonu/phosph_ase_sf"/>
</dbReference>
<evidence type="ECO:0000256" key="5">
    <source>
        <dbReference type="ARBA" id="ARBA00022801"/>
    </source>
</evidence>
<evidence type="ECO:0000256" key="9">
    <source>
        <dbReference type="SAM" id="MobiDB-lite"/>
    </source>
</evidence>
<dbReference type="GO" id="GO:0005758">
    <property type="term" value="C:mitochondrial intermembrane space"/>
    <property type="evidence" value="ECO:0007669"/>
    <property type="project" value="Ensembl"/>
</dbReference>
<evidence type="ECO:0000259" key="11">
    <source>
        <dbReference type="Pfam" id="PF03372"/>
    </source>
</evidence>
<dbReference type="SUPFAM" id="SSF56219">
    <property type="entry name" value="DNase I-like"/>
    <property type="match status" value="1"/>
</dbReference>
<dbReference type="GO" id="GO:0016020">
    <property type="term" value="C:membrane"/>
    <property type="evidence" value="ECO:0007669"/>
    <property type="project" value="GOC"/>
</dbReference>
<dbReference type="Ensembl" id="ENSDLAT00005032638.2">
    <property type="protein sequence ID" value="ENSDLAP00005030565.2"/>
    <property type="gene ID" value="ENSDLAG00005013786.2"/>
</dbReference>
<feature type="region of interest" description="Disordered" evidence="9">
    <location>
        <begin position="188"/>
        <end position="262"/>
    </location>
</feature>
<dbReference type="InterPro" id="IPR038772">
    <property type="entry name" value="Sph/SMPD2-like"/>
</dbReference>
<evidence type="ECO:0000256" key="8">
    <source>
        <dbReference type="ARBA" id="ARBA00049371"/>
    </source>
</evidence>
<evidence type="ECO:0000256" key="4">
    <source>
        <dbReference type="ARBA" id="ARBA00012369"/>
    </source>
</evidence>
<comment type="catalytic activity">
    <reaction evidence="8">
        <text>N-(hexadecanoyl)-sphing-4-enine-1-phosphocholine + H2O = N-hexadecanoylsphing-4-enine + phosphocholine + H(+)</text>
        <dbReference type="Rhea" id="RHEA:45644"/>
        <dbReference type="ChEBI" id="CHEBI:15377"/>
        <dbReference type="ChEBI" id="CHEBI:15378"/>
        <dbReference type="ChEBI" id="CHEBI:72959"/>
        <dbReference type="ChEBI" id="CHEBI:78646"/>
        <dbReference type="ChEBI" id="CHEBI:295975"/>
    </reaction>
    <physiologicalReaction direction="left-to-right" evidence="8">
        <dbReference type="Rhea" id="RHEA:45645"/>
    </physiologicalReaction>
</comment>
<dbReference type="GO" id="GO:0004767">
    <property type="term" value="F:sphingomyelin phosphodiesterase activity"/>
    <property type="evidence" value="ECO:0007669"/>
    <property type="project" value="UniProtKB-EC"/>
</dbReference>
<evidence type="ECO:0000256" key="7">
    <source>
        <dbReference type="ARBA" id="ARBA00047268"/>
    </source>
</evidence>
<dbReference type="GO" id="GO:0005576">
    <property type="term" value="C:extracellular region"/>
    <property type="evidence" value="ECO:0007669"/>
    <property type="project" value="InterPro"/>
</dbReference>
<dbReference type="CDD" id="cd09078">
    <property type="entry name" value="nSMase"/>
    <property type="match status" value="1"/>
</dbReference>
<dbReference type="Proteomes" id="UP000694389">
    <property type="component" value="Unassembled WGS sequence"/>
</dbReference>
<comment type="similarity">
    <text evidence="3">Belongs to the neutral sphingomyelinase family.</text>
</comment>
<accession>A0A8C4FBZ8</accession>
<dbReference type="InterPro" id="IPR005135">
    <property type="entry name" value="Endo/exonuclease/phosphatase"/>
</dbReference>
<dbReference type="GO" id="GO:0006687">
    <property type="term" value="P:glycosphingolipid metabolic process"/>
    <property type="evidence" value="ECO:0007669"/>
    <property type="project" value="Ensembl"/>
</dbReference>
<evidence type="ECO:0000256" key="10">
    <source>
        <dbReference type="SAM" id="Phobius"/>
    </source>
</evidence>
<dbReference type="CTD" id="392275"/>
<keyword evidence="10" id="KW-0812">Transmembrane</keyword>
<comment type="catalytic activity">
    <reaction evidence="7">
        <text>a sphingomyelin + H2O = phosphocholine + an N-acylsphing-4-enine + H(+)</text>
        <dbReference type="Rhea" id="RHEA:19253"/>
        <dbReference type="ChEBI" id="CHEBI:15377"/>
        <dbReference type="ChEBI" id="CHEBI:15378"/>
        <dbReference type="ChEBI" id="CHEBI:17636"/>
        <dbReference type="ChEBI" id="CHEBI:52639"/>
        <dbReference type="ChEBI" id="CHEBI:295975"/>
        <dbReference type="EC" id="3.1.4.12"/>
    </reaction>
    <physiologicalReaction direction="left-to-right" evidence="7">
        <dbReference type="Rhea" id="RHEA:19254"/>
    </physiologicalReaction>
</comment>
<dbReference type="InterPro" id="IPR017766">
    <property type="entry name" value="Sphingomyelinase/PLipase_C"/>
</dbReference>
<keyword evidence="6" id="KW-0746">Sphingolipid metabolism</keyword>
<dbReference type="GeneID" id="127367168"/>
<keyword evidence="13" id="KW-1185">Reference proteome</keyword>
<dbReference type="AlphaFoldDB" id="A0A8C4FBZ8"/>
<keyword evidence="10" id="KW-0472">Membrane</keyword>
<dbReference type="GO" id="GO:0006684">
    <property type="term" value="P:sphingomyelin metabolic process"/>
    <property type="evidence" value="ECO:0007669"/>
    <property type="project" value="TreeGrafter"/>
</dbReference>
<dbReference type="EC" id="3.1.4.12" evidence="4"/>
<evidence type="ECO:0000313" key="13">
    <source>
        <dbReference type="Proteomes" id="UP000694389"/>
    </source>
</evidence>
<protein>
    <recommendedName>
        <fullName evidence="4">sphingomyelin phosphodiesterase</fullName>
        <ecNumber evidence="4">3.1.4.12</ecNumber>
    </recommendedName>
</protein>
<keyword evidence="6" id="KW-0443">Lipid metabolism</keyword>
<reference evidence="12" key="1">
    <citation type="submission" date="2025-08" db="UniProtKB">
        <authorList>
            <consortium name="Ensembl"/>
        </authorList>
    </citation>
    <scope>IDENTIFICATION</scope>
</reference>
<feature type="transmembrane region" description="Helical" evidence="10">
    <location>
        <begin position="12"/>
        <end position="31"/>
    </location>
</feature>
<evidence type="ECO:0000256" key="3">
    <source>
        <dbReference type="ARBA" id="ARBA00006335"/>
    </source>
</evidence>
<reference evidence="12" key="2">
    <citation type="submission" date="2025-09" db="UniProtKB">
        <authorList>
            <consortium name="Ensembl"/>
        </authorList>
    </citation>
    <scope>IDENTIFICATION</scope>
</reference>
<feature type="transmembrane region" description="Helical" evidence="10">
    <location>
        <begin position="60"/>
        <end position="86"/>
    </location>
</feature>
<dbReference type="RefSeq" id="XP_051262758.1">
    <property type="nucleotide sequence ID" value="XM_051406798.1"/>
</dbReference>
<dbReference type="OMA" id="LGCWAPA"/>
<name>A0A8C4FBZ8_DICLA</name>
<dbReference type="FunFam" id="3.60.10.10:FF:000114">
    <property type="entry name" value="Sphingomyelin phosphodiesterase 5"/>
    <property type="match status" value="1"/>
</dbReference>
<gene>
    <name evidence="12" type="primary">smpd5</name>
</gene>
<comment type="pathway">
    <text evidence="1">Lipid metabolism; sphingolipid metabolism.</text>
</comment>
<dbReference type="GeneTree" id="ENSGT00400000022168"/>
<keyword evidence="5" id="KW-0378">Hydrolase</keyword>
<evidence type="ECO:0000256" key="2">
    <source>
        <dbReference type="ARBA" id="ARBA00004991"/>
    </source>
</evidence>
<dbReference type="Gene3D" id="3.60.10.10">
    <property type="entry name" value="Endonuclease/exonuclease/phosphatase"/>
    <property type="match status" value="1"/>
</dbReference>
<evidence type="ECO:0000256" key="6">
    <source>
        <dbReference type="ARBA" id="ARBA00022919"/>
    </source>
</evidence>
<feature type="compositionally biased region" description="Polar residues" evidence="9">
    <location>
        <begin position="236"/>
        <end position="259"/>
    </location>
</feature>
<comment type="pathway">
    <text evidence="2">Sphingolipid metabolism.</text>
</comment>
<dbReference type="PANTHER" id="PTHR16320">
    <property type="entry name" value="SPHINGOMYELINASE FAMILY MEMBER"/>
    <property type="match status" value="1"/>
</dbReference>